<organism evidence="1 2">
    <name type="scientific">Actinoplanes couchii</name>
    <dbReference type="NCBI Taxonomy" id="403638"/>
    <lineage>
        <taxon>Bacteria</taxon>
        <taxon>Bacillati</taxon>
        <taxon>Actinomycetota</taxon>
        <taxon>Actinomycetes</taxon>
        <taxon>Micromonosporales</taxon>
        <taxon>Micromonosporaceae</taxon>
        <taxon>Actinoplanes</taxon>
    </lineage>
</organism>
<dbReference type="EMBL" id="BOMG01000054">
    <property type="protein sequence ID" value="GID55811.1"/>
    <property type="molecule type" value="Genomic_DNA"/>
</dbReference>
<accession>A0ABQ3XBB3</accession>
<protein>
    <submittedName>
        <fullName evidence="1">Uncharacterized protein</fullName>
    </submittedName>
</protein>
<evidence type="ECO:0000313" key="1">
    <source>
        <dbReference type="EMBL" id="GID55811.1"/>
    </source>
</evidence>
<sequence length="195" mass="20888">MSTQEHIYFQSRQAPSAFAAEFAPAAGMTVIRGPAGETYLSRPLTSGGQIGGELHRNDLFIDRSLDGAPDPVVGPASDPADFTADFSGDFSADISDVFSDDEPSFLDVFPLVLAVGITVPDRDRQLAEARALFTELAAISPVPVALVRGYDFLIGTASSSTGLLWFPDNTIPYLEHRETWLPFQPPPPPDPSPPA</sequence>
<proteinExistence type="predicted"/>
<reference evidence="1 2" key="1">
    <citation type="submission" date="2021-01" db="EMBL/GenBank/DDBJ databases">
        <title>Whole genome shotgun sequence of Actinoplanes couchii NBRC 106145.</title>
        <authorList>
            <person name="Komaki H."/>
            <person name="Tamura T."/>
        </authorList>
    </citation>
    <scope>NUCLEOTIDE SEQUENCE [LARGE SCALE GENOMIC DNA]</scope>
    <source>
        <strain evidence="1 2">NBRC 106145</strain>
    </source>
</reference>
<gene>
    <name evidence="1" type="ORF">Aco03nite_042150</name>
</gene>
<dbReference type="RefSeq" id="WP_203797091.1">
    <property type="nucleotide sequence ID" value="NZ_BAAAQE010000027.1"/>
</dbReference>
<comment type="caution">
    <text evidence="1">The sequence shown here is derived from an EMBL/GenBank/DDBJ whole genome shotgun (WGS) entry which is preliminary data.</text>
</comment>
<keyword evidence="2" id="KW-1185">Reference proteome</keyword>
<name>A0ABQ3XBB3_9ACTN</name>
<evidence type="ECO:0000313" key="2">
    <source>
        <dbReference type="Proteomes" id="UP000612282"/>
    </source>
</evidence>
<dbReference type="Proteomes" id="UP000612282">
    <property type="component" value="Unassembled WGS sequence"/>
</dbReference>